<feature type="transmembrane region" description="Helical" evidence="1">
    <location>
        <begin position="139"/>
        <end position="158"/>
    </location>
</feature>
<dbReference type="PATRIC" id="fig|1121098.3.peg.1896"/>
<evidence type="ECO:0008006" key="4">
    <source>
        <dbReference type="Google" id="ProtNLM"/>
    </source>
</evidence>
<comment type="caution">
    <text evidence="2">The sequence shown here is derived from an EMBL/GenBank/DDBJ whole genome shotgun (WGS) entry which is preliminary data.</text>
</comment>
<protein>
    <recommendedName>
        <fullName evidence="4">CDP-alcohol phosphatidyltransferase</fullName>
    </recommendedName>
</protein>
<evidence type="ECO:0000256" key="1">
    <source>
        <dbReference type="SAM" id="Phobius"/>
    </source>
</evidence>
<dbReference type="GO" id="GO:0016020">
    <property type="term" value="C:membrane"/>
    <property type="evidence" value="ECO:0007669"/>
    <property type="project" value="InterPro"/>
</dbReference>
<organism evidence="2 3">
    <name type="scientific">Phocaeicola massiliensis B84634 = Timone 84634 = DSM 17679 = JCM 13223</name>
    <dbReference type="NCBI Taxonomy" id="1121098"/>
    <lineage>
        <taxon>Bacteria</taxon>
        <taxon>Pseudomonadati</taxon>
        <taxon>Bacteroidota</taxon>
        <taxon>Bacteroidia</taxon>
        <taxon>Bacteroidales</taxon>
        <taxon>Bacteroidaceae</taxon>
        <taxon>Phocaeicola</taxon>
    </lineage>
</organism>
<dbReference type="AlphaFoldDB" id="U6RG81"/>
<keyword evidence="3" id="KW-1185">Reference proteome</keyword>
<feature type="transmembrane region" description="Helical" evidence="1">
    <location>
        <begin position="48"/>
        <end position="66"/>
    </location>
</feature>
<dbReference type="OrthoDB" id="9785831at2"/>
<keyword evidence="1" id="KW-1133">Transmembrane helix</keyword>
<dbReference type="GO" id="GO:0008654">
    <property type="term" value="P:phospholipid biosynthetic process"/>
    <property type="evidence" value="ECO:0007669"/>
    <property type="project" value="InterPro"/>
</dbReference>
<dbReference type="Pfam" id="PF01066">
    <property type="entry name" value="CDP-OH_P_transf"/>
    <property type="match status" value="1"/>
</dbReference>
<dbReference type="STRING" id="1121098.HMPREF1534_01868"/>
<keyword evidence="1" id="KW-0812">Transmembrane</keyword>
<dbReference type="HOGENOM" id="CLU_080644_0_0_10"/>
<evidence type="ECO:0000313" key="3">
    <source>
        <dbReference type="Proteomes" id="UP000017831"/>
    </source>
</evidence>
<dbReference type="eggNOG" id="COG0558">
    <property type="taxonomic scope" value="Bacteria"/>
</dbReference>
<reference evidence="2 3" key="1">
    <citation type="submission" date="2013-04" db="EMBL/GenBank/DDBJ databases">
        <title>The Genome Sequence of Bacteroides massiliensis DSM 17679.</title>
        <authorList>
            <consortium name="The Broad Institute Genomics Platform"/>
            <person name="Earl A."/>
            <person name="Ward D."/>
            <person name="Feldgarden M."/>
            <person name="Gevers D."/>
            <person name="Martens E."/>
            <person name="Fenner L."/>
            <person name="Roux V."/>
            <person name="Mallet M.N."/>
            <person name="Raoult D."/>
            <person name="Walker B."/>
            <person name="Young S."/>
            <person name="Zeng Q."/>
            <person name="Gargeya S."/>
            <person name="Fitzgerald M."/>
            <person name="Haas B."/>
            <person name="Abouelleil A."/>
            <person name="Allen A.W."/>
            <person name="Alvarado L."/>
            <person name="Arachchi H.M."/>
            <person name="Berlin A.M."/>
            <person name="Chapman S.B."/>
            <person name="Gainer-Dewar J."/>
            <person name="Goldberg J."/>
            <person name="Griggs A."/>
            <person name="Gujja S."/>
            <person name="Hansen M."/>
            <person name="Howarth C."/>
            <person name="Imamovic A."/>
            <person name="Ireland A."/>
            <person name="Larimer J."/>
            <person name="McCowan C."/>
            <person name="Murphy C."/>
            <person name="Pearson M."/>
            <person name="Poon T.W."/>
            <person name="Priest M."/>
            <person name="Roberts A."/>
            <person name="Saif S."/>
            <person name="Shea T."/>
            <person name="Sisk P."/>
            <person name="Sykes S."/>
            <person name="Wortman J."/>
            <person name="Nusbaum C."/>
            <person name="Birren B."/>
        </authorList>
    </citation>
    <scope>NUCLEOTIDE SEQUENCE [LARGE SCALE GENOMIC DNA]</scope>
    <source>
        <strain evidence="3">B84634 / Timone 84634 / DSM 17679 / JCM 13223</strain>
    </source>
</reference>
<dbReference type="InterPro" id="IPR043130">
    <property type="entry name" value="CDP-OH_PTrfase_TM_dom"/>
</dbReference>
<sequence length="316" mass="37016">MSKESEKKGIEASFKSMDTEEFLDIYFNRPIGYAWALFFKKLKVHPNVVTILSIILGVGAGVMFYYPDMKHTVIGILLLMWANHYDSADGQLARLTGQKTQWGRMLDGFAGDIWFFTIYVAICLRLMNQPMPFNIGDGMHWGVFIWILAVFSGTICHSKQCTLADYYRNIHLYFLKGKSGSELDNFKQQREIFHSLPWKGNFWWKIFLYFYGNYTRQQEGMTPNFQQFYALVKAKYGDNVPQELRDEFRAASKPLMKYTNILTFNTRAIALYVSLLIGEPWLYFVFEIIVMTSLFVYMRHCHEALSARFYHKYAAL</sequence>
<dbReference type="Gene3D" id="1.20.120.1760">
    <property type="match status" value="1"/>
</dbReference>
<proteinExistence type="predicted"/>
<dbReference type="GeneID" id="60062168"/>
<feature type="transmembrane region" description="Helical" evidence="1">
    <location>
        <begin position="109"/>
        <end position="127"/>
    </location>
</feature>
<gene>
    <name evidence="2" type="ORF">HMPREF1534_01868</name>
</gene>
<accession>U6RG81</accession>
<dbReference type="GO" id="GO:0016780">
    <property type="term" value="F:phosphotransferase activity, for other substituted phosphate groups"/>
    <property type="evidence" value="ECO:0007669"/>
    <property type="project" value="InterPro"/>
</dbReference>
<dbReference type="InterPro" id="IPR000462">
    <property type="entry name" value="CDP-OH_P_trans"/>
</dbReference>
<name>U6RG81_9BACT</name>
<dbReference type="RefSeq" id="WP_005940035.1">
    <property type="nucleotide sequence ID" value="NZ_KB890353.1"/>
</dbReference>
<dbReference type="Proteomes" id="UP000017831">
    <property type="component" value="Unassembled WGS sequence"/>
</dbReference>
<dbReference type="EMBL" id="AQHY01000022">
    <property type="protein sequence ID" value="EOA55052.1"/>
    <property type="molecule type" value="Genomic_DNA"/>
</dbReference>
<keyword evidence="1" id="KW-0472">Membrane</keyword>
<evidence type="ECO:0000313" key="2">
    <source>
        <dbReference type="EMBL" id="EOA55052.1"/>
    </source>
</evidence>